<protein>
    <submittedName>
        <fullName evidence="4">P-loop NTPase fold protein</fullName>
    </submittedName>
</protein>
<feature type="region of interest" description="Disordered" evidence="2">
    <location>
        <begin position="594"/>
        <end position="623"/>
    </location>
</feature>
<evidence type="ECO:0000259" key="3">
    <source>
        <dbReference type="PROSITE" id="PS50110"/>
    </source>
</evidence>
<proteinExistence type="predicted"/>
<dbReference type="RefSeq" id="WP_268757494.1">
    <property type="nucleotide sequence ID" value="NZ_CP113836.1"/>
</dbReference>
<dbReference type="Gene3D" id="3.40.50.2300">
    <property type="match status" value="1"/>
</dbReference>
<dbReference type="InterPro" id="IPR001789">
    <property type="entry name" value="Sig_transdc_resp-reg_receiver"/>
</dbReference>
<dbReference type="EMBL" id="CP113836">
    <property type="protein sequence ID" value="WAL67387.1"/>
    <property type="molecule type" value="Genomic_DNA"/>
</dbReference>
<feature type="domain" description="Response regulatory" evidence="3">
    <location>
        <begin position="477"/>
        <end position="594"/>
    </location>
</feature>
<dbReference type="InterPro" id="IPR027417">
    <property type="entry name" value="P-loop_NTPase"/>
</dbReference>
<feature type="modified residue" description="4-aspartylphosphate" evidence="1">
    <location>
        <position position="526"/>
    </location>
</feature>
<dbReference type="InterPro" id="IPR011006">
    <property type="entry name" value="CheY-like_superfamily"/>
</dbReference>
<dbReference type="Pfam" id="PF07693">
    <property type="entry name" value="KAP_NTPase"/>
    <property type="match status" value="1"/>
</dbReference>
<organism evidence="4 5">
    <name type="scientific">Amycolatopsis cynarae</name>
    <dbReference type="NCBI Taxonomy" id="2995223"/>
    <lineage>
        <taxon>Bacteria</taxon>
        <taxon>Bacillati</taxon>
        <taxon>Actinomycetota</taxon>
        <taxon>Actinomycetes</taxon>
        <taxon>Pseudonocardiales</taxon>
        <taxon>Pseudonocardiaceae</taxon>
        <taxon>Amycolatopsis</taxon>
    </lineage>
</organism>
<accession>A0ABY7B810</accession>
<dbReference type="PANTHER" id="PTHR22674">
    <property type="entry name" value="NTPASE, KAP FAMILY P-LOOP DOMAIN-CONTAINING 1"/>
    <property type="match status" value="1"/>
</dbReference>
<dbReference type="PANTHER" id="PTHR22674:SF6">
    <property type="entry name" value="NTPASE KAP FAMILY P-LOOP DOMAIN-CONTAINING PROTEIN 1"/>
    <property type="match status" value="1"/>
</dbReference>
<dbReference type="PROSITE" id="PS50110">
    <property type="entry name" value="RESPONSE_REGULATORY"/>
    <property type="match status" value="1"/>
</dbReference>
<gene>
    <name evidence="4" type="ORF">ORV05_06270</name>
</gene>
<evidence type="ECO:0000313" key="5">
    <source>
        <dbReference type="Proteomes" id="UP001163203"/>
    </source>
</evidence>
<evidence type="ECO:0000256" key="1">
    <source>
        <dbReference type="PROSITE-ProRule" id="PRU00169"/>
    </source>
</evidence>
<dbReference type="Proteomes" id="UP001163203">
    <property type="component" value="Chromosome"/>
</dbReference>
<dbReference type="InterPro" id="IPR052754">
    <property type="entry name" value="NTPase_KAP_P-loop"/>
</dbReference>
<evidence type="ECO:0000313" key="4">
    <source>
        <dbReference type="EMBL" id="WAL67387.1"/>
    </source>
</evidence>
<keyword evidence="5" id="KW-1185">Reference proteome</keyword>
<sequence>MSGPVFDPQGFSIDPAGRRFAVLNDSPVGEGGNEDLLEATATARNLADLILASRDTAPFTLAIDAGWGMGKSSLLRQLARVLEADPAVSTVWFNAWTSERASAVEGLIKSVLLSFDRNVIRRSVRGVLRRTHVVGALRAAALVTSSFLGLRQVVDAVWEALAVDAKSRNEIRDVVRSMAEAWLAKGGSAAGRRLLVVFIDDLDRCSDERIVEVCEAIKLYLDVPGLVFVLACDQAVLWQAVGRSTGNETVTAGLRYLEKIIQINYPIPPASSVLTQRLVDGYVVRSGTAHLFDDAMKKLLIERTGRNPRRIKRVINSFVLEHHLNRAWDELGADNLVKIILLQHFYPQFYGMLLSFETADPVRHFLDYHAFRQLVKQGGERDVATWRRLFTESGLKPPDEDASLPELGARMAELEQELPLIFPELATDKEFVSLVHSLPSSSSQWRRLLRKPLLADGLGQPGITLPQGEPGALTGMRVLWIDDHPDGNSALADQIVYGGAQLERVSDMRAAVAALARLQPNVLISDVRRGRDQQAGFDGLEYLREHDLYDGPVYFYVGQVTPARLARTLELGADGLTSDPAELLTWLRQLAGDTPPVRQDQQEADYRPLRRRNRFVPNQTNGS</sequence>
<dbReference type="SUPFAM" id="SSF52540">
    <property type="entry name" value="P-loop containing nucleoside triphosphate hydrolases"/>
    <property type="match status" value="1"/>
</dbReference>
<keyword evidence="1" id="KW-0597">Phosphoprotein</keyword>
<dbReference type="InterPro" id="IPR011646">
    <property type="entry name" value="KAP_P-loop"/>
</dbReference>
<name>A0ABY7B810_9PSEU</name>
<reference evidence="4" key="1">
    <citation type="submission" date="2022-11" db="EMBL/GenBank/DDBJ databases">
        <authorList>
            <person name="Mo P."/>
        </authorList>
    </citation>
    <scope>NUCLEOTIDE SEQUENCE</scope>
    <source>
        <strain evidence="4">HUAS 11-8</strain>
    </source>
</reference>
<evidence type="ECO:0000256" key="2">
    <source>
        <dbReference type="SAM" id="MobiDB-lite"/>
    </source>
</evidence>
<dbReference type="SUPFAM" id="SSF52172">
    <property type="entry name" value="CheY-like"/>
    <property type="match status" value="1"/>
</dbReference>